<dbReference type="PANTHER" id="PTHR22904:SF523">
    <property type="entry name" value="STRESS-INDUCED-PHOSPHOPROTEIN 1"/>
    <property type="match status" value="1"/>
</dbReference>
<dbReference type="GO" id="GO:0051879">
    <property type="term" value="F:Hsp90 protein binding"/>
    <property type="evidence" value="ECO:0007669"/>
    <property type="project" value="TreeGrafter"/>
</dbReference>
<dbReference type="SUPFAM" id="SSF48452">
    <property type="entry name" value="TPR-like"/>
    <property type="match status" value="1"/>
</dbReference>
<dbReference type="AlphaFoldDB" id="A0A3P9DJ87"/>
<dbReference type="Ensembl" id="ENSMZET00005036065.1">
    <property type="protein sequence ID" value="ENSMZEP00005034825.1"/>
    <property type="gene ID" value="ENSMZEG00005026038.1"/>
</dbReference>
<dbReference type="SMART" id="SM00028">
    <property type="entry name" value="TPR"/>
    <property type="match status" value="1"/>
</dbReference>
<sequence length="75" mass="8434">ETLGTTDPIQLKEEGNKHFQAGDIDKAIECYTKAIKVCQDKKVLAVIYRNRSACYLKKENYVNAASDATKGRVIR</sequence>
<dbReference type="GeneTree" id="ENSGT00940000157654"/>
<dbReference type="PROSITE" id="PS50005">
    <property type="entry name" value="TPR"/>
    <property type="match status" value="1"/>
</dbReference>
<reference evidence="4" key="1">
    <citation type="submission" date="2025-05" db="UniProtKB">
        <authorList>
            <consortium name="Ensembl"/>
        </authorList>
    </citation>
    <scope>IDENTIFICATION</scope>
</reference>
<evidence type="ECO:0000256" key="3">
    <source>
        <dbReference type="PROSITE-ProRule" id="PRU00339"/>
    </source>
</evidence>
<keyword evidence="5" id="KW-1185">Reference proteome</keyword>
<dbReference type="Proteomes" id="UP000265160">
    <property type="component" value="Unplaced"/>
</dbReference>
<dbReference type="InterPro" id="IPR019734">
    <property type="entry name" value="TPR_rpt"/>
</dbReference>
<evidence type="ECO:0000313" key="4">
    <source>
        <dbReference type="Ensembl" id="ENSMZEP00005034825.1"/>
    </source>
</evidence>
<name>A0A3P9DJ87_9CICH</name>
<dbReference type="Gene3D" id="1.25.40.10">
    <property type="entry name" value="Tetratricopeptide repeat domain"/>
    <property type="match status" value="1"/>
</dbReference>
<evidence type="ECO:0000313" key="5">
    <source>
        <dbReference type="Proteomes" id="UP000265160"/>
    </source>
</evidence>
<organism evidence="4 5">
    <name type="scientific">Maylandia zebra</name>
    <name type="common">zebra mbuna</name>
    <dbReference type="NCBI Taxonomy" id="106582"/>
    <lineage>
        <taxon>Eukaryota</taxon>
        <taxon>Metazoa</taxon>
        <taxon>Chordata</taxon>
        <taxon>Craniata</taxon>
        <taxon>Vertebrata</taxon>
        <taxon>Euteleostomi</taxon>
        <taxon>Actinopterygii</taxon>
        <taxon>Neopterygii</taxon>
        <taxon>Teleostei</taxon>
        <taxon>Neoteleostei</taxon>
        <taxon>Acanthomorphata</taxon>
        <taxon>Ovalentaria</taxon>
        <taxon>Cichlomorphae</taxon>
        <taxon>Cichliformes</taxon>
        <taxon>Cichlidae</taxon>
        <taxon>African cichlids</taxon>
        <taxon>Pseudocrenilabrinae</taxon>
        <taxon>Haplochromini</taxon>
        <taxon>Maylandia</taxon>
        <taxon>Maylandia zebra complex</taxon>
    </lineage>
</organism>
<evidence type="ECO:0000256" key="2">
    <source>
        <dbReference type="ARBA" id="ARBA00022803"/>
    </source>
</evidence>
<accession>A0A3P9DJ87</accession>
<dbReference type="Ensembl" id="ENSMZET00005034658.1">
    <property type="protein sequence ID" value="ENSMZEP00005033511.1"/>
    <property type="gene ID" value="ENSMZEG00005025036.1"/>
</dbReference>
<dbReference type="PANTHER" id="PTHR22904">
    <property type="entry name" value="TPR REPEAT CONTAINING PROTEIN"/>
    <property type="match status" value="1"/>
</dbReference>
<keyword evidence="2 3" id="KW-0802">TPR repeat</keyword>
<evidence type="ECO:0000256" key="1">
    <source>
        <dbReference type="ARBA" id="ARBA00022737"/>
    </source>
</evidence>
<dbReference type="STRING" id="106582.ENSMZEP00005033511"/>
<dbReference type="InterPro" id="IPR011990">
    <property type="entry name" value="TPR-like_helical_dom_sf"/>
</dbReference>
<feature type="repeat" description="TPR" evidence="3">
    <location>
        <begin position="8"/>
        <end position="41"/>
    </location>
</feature>
<proteinExistence type="predicted"/>
<protein>
    <submittedName>
        <fullName evidence="4">Uncharacterized protein</fullName>
    </submittedName>
</protein>
<dbReference type="Pfam" id="PF00515">
    <property type="entry name" value="TPR_1"/>
    <property type="match status" value="1"/>
</dbReference>
<keyword evidence="1" id="KW-0677">Repeat</keyword>